<dbReference type="PANTHER" id="PTHR22990">
    <property type="entry name" value="F-BOX ONLY PROTEIN"/>
    <property type="match status" value="1"/>
</dbReference>
<dbReference type="InterPro" id="IPR011050">
    <property type="entry name" value="Pectin_lyase_fold/virulence"/>
</dbReference>
<dbReference type="GO" id="GO:0005524">
    <property type="term" value="F:ATP binding"/>
    <property type="evidence" value="ECO:0007669"/>
    <property type="project" value="UniProtKB-UniRule"/>
</dbReference>
<keyword evidence="2 4" id="KW-0547">Nucleotide-binding</keyword>
<evidence type="ECO:0000256" key="1">
    <source>
        <dbReference type="ARBA" id="ARBA00022737"/>
    </source>
</evidence>
<dbReference type="PROSITE" id="PS00108">
    <property type="entry name" value="PROTEIN_KINASE_ST"/>
    <property type="match status" value="1"/>
</dbReference>
<dbReference type="PROSITE" id="PS50011">
    <property type="entry name" value="PROTEIN_KINASE_DOM"/>
    <property type="match status" value="1"/>
</dbReference>
<dbReference type="GO" id="GO:0006511">
    <property type="term" value="P:ubiquitin-dependent protein catabolic process"/>
    <property type="evidence" value="ECO:0007669"/>
    <property type="project" value="TreeGrafter"/>
</dbReference>
<dbReference type="InterPro" id="IPR017441">
    <property type="entry name" value="Protein_kinase_ATP_BS"/>
</dbReference>
<gene>
    <name evidence="6" type="ORF">ICL16_11295</name>
</gene>
<dbReference type="InterPro" id="IPR012334">
    <property type="entry name" value="Pectin_lyas_fold"/>
</dbReference>
<keyword evidence="1" id="KW-0677">Repeat</keyword>
<evidence type="ECO:0000256" key="2">
    <source>
        <dbReference type="ARBA" id="ARBA00022741"/>
    </source>
</evidence>
<feature type="binding site" evidence="4">
    <location>
        <position position="51"/>
    </location>
    <ligand>
        <name>ATP</name>
        <dbReference type="ChEBI" id="CHEBI:30616"/>
    </ligand>
</feature>
<dbReference type="SUPFAM" id="SSF56112">
    <property type="entry name" value="Protein kinase-like (PK-like)"/>
    <property type="match status" value="1"/>
</dbReference>
<dbReference type="Pfam" id="PF00069">
    <property type="entry name" value="Pkinase"/>
    <property type="match status" value="1"/>
</dbReference>
<dbReference type="SUPFAM" id="SSF51126">
    <property type="entry name" value="Pectin lyase-like"/>
    <property type="match status" value="2"/>
</dbReference>
<reference evidence="6" key="1">
    <citation type="submission" date="2020-09" db="EMBL/GenBank/DDBJ databases">
        <title>Iningainema tapete sp. nov. (Scytonemataceae, Cyanobacteria) from greenhouses in central Florida (USA) produces two types of nodularin with biosynthetic potential for microcystin-LR and anabaenopeptins.</title>
        <authorList>
            <person name="Berthold D.E."/>
            <person name="Lefler F.W."/>
            <person name="Huang I.-S."/>
            <person name="Abdulla H."/>
            <person name="Zimba P.V."/>
            <person name="Laughinghouse H.D. IV."/>
        </authorList>
    </citation>
    <scope>NUCLEOTIDE SEQUENCE</scope>
    <source>
        <strain evidence="6">BLCCT55</strain>
    </source>
</reference>
<dbReference type="PANTHER" id="PTHR22990:SF15">
    <property type="entry name" value="F-BOX ONLY PROTEIN 10"/>
    <property type="match status" value="1"/>
</dbReference>
<accession>A0A8J6XCQ8</accession>
<dbReference type="InterPro" id="IPR039448">
    <property type="entry name" value="Beta_helix"/>
</dbReference>
<dbReference type="InterPro" id="IPR051550">
    <property type="entry name" value="SCF-Subunits/Alg-Epimerases"/>
</dbReference>
<dbReference type="AlphaFoldDB" id="A0A8J6XCQ8"/>
<dbReference type="GO" id="GO:0004672">
    <property type="term" value="F:protein kinase activity"/>
    <property type="evidence" value="ECO:0007669"/>
    <property type="project" value="InterPro"/>
</dbReference>
<dbReference type="Proteomes" id="UP000629098">
    <property type="component" value="Unassembled WGS sequence"/>
</dbReference>
<dbReference type="InterPro" id="IPR011009">
    <property type="entry name" value="Kinase-like_dom_sf"/>
</dbReference>
<evidence type="ECO:0000259" key="5">
    <source>
        <dbReference type="PROSITE" id="PS50011"/>
    </source>
</evidence>
<organism evidence="6 7">
    <name type="scientific">Iningainema tapete BLCC-T55</name>
    <dbReference type="NCBI Taxonomy" id="2748662"/>
    <lineage>
        <taxon>Bacteria</taxon>
        <taxon>Bacillati</taxon>
        <taxon>Cyanobacteriota</taxon>
        <taxon>Cyanophyceae</taxon>
        <taxon>Nostocales</taxon>
        <taxon>Scytonemataceae</taxon>
        <taxon>Iningainema tapete</taxon>
    </lineage>
</organism>
<dbReference type="InterPro" id="IPR008271">
    <property type="entry name" value="Ser/Thr_kinase_AS"/>
</dbReference>
<proteinExistence type="predicted"/>
<dbReference type="SMART" id="SM00710">
    <property type="entry name" value="PbH1"/>
    <property type="match status" value="15"/>
</dbReference>
<evidence type="ECO:0000256" key="4">
    <source>
        <dbReference type="PROSITE-ProRule" id="PRU10141"/>
    </source>
</evidence>
<comment type="caution">
    <text evidence="6">The sequence shown here is derived from an EMBL/GenBank/DDBJ whole genome shotgun (WGS) entry which is preliminary data.</text>
</comment>
<dbReference type="Pfam" id="PF13229">
    <property type="entry name" value="Beta_helix"/>
    <property type="match status" value="2"/>
</dbReference>
<evidence type="ECO:0000313" key="6">
    <source>
        <dbReference type="EMBL" id="MBD2772644.1"/>
    </source>
</evidence>
<dbReference type="CDD" id="cd14014">
    <property type="entry name" value="STKc_PknB_like"/>
    <property type="match status" value="1"/>
</dbReference>
<dbReference type="InterPro" id="IPR006626">
    <property type="entry name" value="PbH1"/>
</dbReference>
<protein>
    <submittedName>
        <fullName evidence="6">Right-handed parallel beta-helix repeat-containing protein</fullName>
    </submittedName>
</protein>
<dbReference type="SMART" id="SM00220">
    <property type="entry name" value="S_TKc"/>
    <property type="match status" value="1"/>
</dbReference>
<evidence type="ECO:0000256" key="3">
    <source>
        <dbReference type="ARBA" id="ARBA00022840"/>
    </source>
</evidence>
<keyword evidence="7" id="KW-1185">Reference proteome</keyword>
<feature type="domain" description="Protein kinase" evidence="5">
    <location>
        <begin position="22"/>
        <end position="290"/>
    </location>
</feature>
<dbReference type="PROSITE" id="PS00107">
    <property type="entry name" value="PROTEIN_KINASE_ATP"/>
    <property type="match status" value="1"/>
</dbReference>
<dbReference type="InterPro" id="IPR000719">
    <property type="entry name" value="Prot_kinase_dom"/>
</dbReference>
<dbReference type="Gene3D" id="2.160.20.10">
    <property type="entry name" value="Single-stranded right-handed beta-helix, Pectin lyase-like"/>
    <property type="match status" value="2"/>
</dbReference>
<sequence length="781" mass="86103">MHLPSLMRDVLPIGSLLRGGAYHIDYPLGRGGFGITYRAIHLGLDKLVAIKEFYPREHVVRDSSTQSLSIPATQQEFYQRGLQRFIREGRILAKLSHRNVVQVQDLFEEQNTAFLVMELVEGRTLKDELASHPKGLPLQRVETVMEQLVEALEAVHQAGVYHLDLKPDNVLLSGNERVVLIDFGAAARQGLSSHSTRAYTETYAAPEVIAGRDIGPESDIFELGMMLHEMLTGERPLPALSRLLQDTWQPKLAQPWQRLIQAALPLGGDERPNNVRQWWQGTVVSQSPIVTKKVPNVETVIVCQKGEWHYRTITEAIQNSQPYTRILVRPGHYFEGLTINKSVEIIGDGPVEAIVIETTDQPCLIMQTDYAVVHGLTLLSHATTEIYYDSEFDEPQEFYEFLFANYQNLFNVVILQGQLLLQDCDITSVSGIGGVGIFNSTANSTIYRCKIHHGKIGIAFWGNGQGVVKECDIFNNIYSGVLLLDKSNAIIRNCQIHNNAEDNNNIGVEILDNSQGTVEECDIFSNGCGIVIEQESNATIRNCHIHKQENIGIGFGNNSQGKVIDCDIFGNSGVSVEITEGAHPTISNCQIHDGKDAGVFIHTQGQGTVVDCDIFANTLSGVVIRDGSNPTIRNCQIHDGKYAGVYVYTNGQGTVVDCDIFANAKCGVVISEGSNPIIRNCQIHDGKDAGVLFYANGQGTVANCNIFGNALSGVEFRERGNPVILECKINRNKGSAVYVHKNGAGTVENCDLTDNTNGAFYIESGCRVQRSVNKTGWFWSL</sequence>
<dbReference type="EMBL" id="JACXAE010000041">
    <property type="protein sequence ID" value="MBD2772644.1"/>
    <property type="molecule type" value="Genomic_DNA"/>
</dbReference>
<keyword evidence="3 4" id="KW-0067">ATP-binding</keyword>
<evidence type="ECO:0000313" key="7">
    <source>
        <dbReference type="Proteomes" id="UP000629098"/>
    </source>
</evidence>
<dbReference type="Gene3D" id="1.10.510.10">
    <property type="entry name" value="Transferase(Phosphotransferase) domain 1"/>
    <property type="match status" value="1"/>
</dbReference>
<dbReference type="RefSeq" id="WP_190827462.1">
    <property type="nucleotide sequence ID" value="NZ_CAWPPI010000041.1"/>
</dbReference>
<name>A0A8J6XCQ8_9CYAN</name>